<proteinExistence type="predicted"/>
<dbReference type="Gene3D" id="2.60.120.1440">
    <property type="match status" value="1"/>
</dbReference>
<dbReference type="RefSeq" id="WP_264280085.1">
    <property type="nucleotide sequence ID" value="NZ_CP107006.1"/>
</dbReference>
<evidence type="ECO:0000313" key="4">
    <source>
        <dbReference type="EMBL" id="UYQ91705.1"/>
    </source>
</evidence>
<feature type="transmembrane region" description="Helical" evidence="1">
    <location>
        <begin position="84"/>
        <end position="104"/>
    </location>
</feature>
<dbReference type="InterPro" id="IPR006860">
    <property type="entry name" value="FecR"/>
</dbReference>
<keyword evidence="1" id="KW-0812">Transmembrane</keyword>
<keyword evidence="5" id="KW-1185">Reference proteome</keyword>
<dbReference type="PANTHER" id="PTHR30273">
    <property type="entry name" value="PERIPLASMIC SIGNAL SENSOR AND SIGMA FACTOR ACTIVATOR FECR-RELATED"/>
    <property type="match status" value="1"/>
</dbReference>
<dbReference type="Gene3D" id="3.55.50.30">
    <property type="match status" value="1"/>
</dbReference>
<evidence type="ECO:0000313" key="5">
    <source>
        <dbReference type="Proteomes" id="UP001162741"/>
    </source>
</evidence>
<feature type="domain" description="FecR protein" evidence="2">
    <location>
        <begin position="131"/>
        <end position="219"/>
    </location>
</feature>
<organism evidence="4 5">
    <name type="scientific">Chitinophaga horti</name>
    <dbReference type="NCBI Taxonomy" id="2920382"/>
    <lineage>
        <taxon>Bacteria</taxon>
        <taxon>Pseudomonadati</taxon>
        <taxon>Bacteroidota</taxon>
        <taxon>Chitinophagia</taxon>
        <taxon>Chitinophagales</taxon>
        <taxon>Chitinophagaceae</taxon>
        <taxon>Chitinophaga</taxon>
    </lineage>
</organism>
<dbReference type="Pfam" id="PF04773">
    <property type="entry name" value="FecR"/>
    <property type="match status" value="1"/>
</dbReference>
<evidence type="ECO:0000256" key="1">
    <source>
        <dbReference type="SAM" id="Phobius"/>
    </source>
</evidence>
<gene>
    <name evidence="4" type="ORF">MKQ68_16575</name>
</gene>
<dbReference type="InterPro" id="IPR032508">
    <property type="entry name" value="FecR_C"/>
</dbReference>
<dbReference type="Pfam" id="PF16344">
    <property type="entry name" value="FecR_C"/>
    <property type="match status" value="1"/>
</dbReference>
<evidence type="ECO:0000259" key="3">
    <source>
        <dbReference type="Pfam" id="PF16344"/>
    </source>
</evidence>
<name>A0ABY6IWN6_9BACT</name>
<dbReference type="Proteomes" id="UP001162741">
    <property type="component" value="Chromosome"/>
</dbReference>
<evidence type="ECO:0000259" key="2">
    <source>
        <dbReference type="Pfam" id="PF04773"/>
    </source>
</evidence>
<protein>
    <submittedName>
        <fullName evidence="4">FecR domain-containing protein</fullName>
    </submittedName>
</protein>
<reference evidence="4" key="1">
    <citation type="submission" date="2022-10" db="EMBL/GenBank/DDBJ databases">
        <title>Chitinophaga sp. nov., isolated from soil.</title>
        <authorList>
            <person name="Jeon C.O."/>
        </authorList>
    </citation>
    <scope>NUCLEOTIDE SEQUENCE</scope>
    <source>
        <strain evidence="4">R8</strain>
    </source>
</reference>
<dbReference type="EMBL" id="CP107006">
    <property type="protein sequence ID" value="UYQ91705.1"/>
    <property type="molecule type" value="Genomic_DNA"/>
</dbReference>
<dbReference type="PANTHER" id="PTHR30273:SF2">
    <property type="entry name" value="PROTEIN FECR"/>
    <property type="match status" value="1"/>
</dbReference>
<keyword evidence="1" id="KW-1133">Transmembrane helix</keyword>
<sequence>MMNEEQFISLVARKLAGQATAEELRELDELLRNDADLRARFQLLQQYFTASSVHSAANTEQALERTLLKIRAGREETPVRKLRWKWMAAAALVAGVLVTAVMMWPRAHVRNELALNAPSDTVNWLSRQNGKATRAVIELADGSKVWLNADSKLQYPPVFGKNSREVYLTGEAFFNVAPGADRPFVVHLSQGIVKVLGTSFNVRAYENEPVQTSVTTGKVAFIPRYGSADGLPDTILITPDEKVTYRQQSGDLTKEVTSAEDEKAWTEGRLVFKDVALEDICLELERTFGKTVKFESEEPRSFRLTGSFKDNSLQDILYYLARSKPFRYSITDSLVLISE</sequence>
<accession>A0ABY6IWN6</accession>
<feature type="domain" description="Protein FecR C-terminal" evidence="3">
    <location>
        <begin position="269"/>
        <end position="336"/>
    </location>
</feature>
<dbReference type="PIRSF" id="PIRSF018266">
    <property type="entry name" value="FecR"/>
    <property type="match status" value="1"/>
</dbReference>
<keyword evidence="1" id="KW-0472">Membrane</keyword>
<dbReference type="InterPro" id="IPR012373">
    <property type="entry name" value="Ferrdict_sens_TM"/>
</dbReference>